<dbReference type="PANTHER" id="PTHR43594:SF1">
    <property type="entry name" value="QUERCETIN 2,3-DIOXYGENASE PA2418-RELATED"/>
    <property type="match status" value="1"/>
</dbReference>
<feature type="domain" description="Pirin N-terminal" evidence="3">
    <location>
        <begin position="23"/>
        <end position="128"/>
    </location>
</feature>
<reference evidence="6" key="1">
    <citation type="journal article" date="2019" name="Int. J. Syst. Evol. Microbiol.">
        <title>The Global Catalogue of Microorganisms (GCM) 10K type strain sequencing project: providing services to taxonomists for standard genome sequencing and annotation.</title>
        <authorList>
            <consortium name="The Broad Institute Genomics Platform"/>
            <consortium name="The Broad Institute Genome Sequencing Center for Infectious Disease"/>
            <person name="Wu L."/>
            <person name="Ma J."/>
        </authorList>
    </citation>
    <scope>NUCLEOTIDE SEQUENCE [LARGE SCALE GENOMIC DNA]</scope>
    <source>
        <strain evidence="6">JCM 17561</strain>
    </source>
</reference>
<dbReference type="Pfam" id="PF05726">
    <property type="entry name" value="Pirin_C"/>
    <property type="match status" value="1"/>
</dbReference>
<evidence type="ECO:0000313" key="5">
    <source>
        <dbReference type="EMBL" id="GAA3983467.1"/>
    </source>
</evidence>
<dbReference type="CDD" id="cd02247">
    <property type="entry name" value="cupin_pirin_C"/>
    <property type="match status" value="1"/>
</dbReference>
<protein>
    <submittedName>
        <fullName evidence="5">Pirin family protein</fullName>
    </submittedName>
</protein>
<dbReference type="InterPro" id="IPR011051">
    <property type="entry name" value="RmlC_Cupin_sf"/>
</dbReference>
<dbReference type="Gene3D" id="2.60.120.10">
    <property type="entry name" value="Jelly Rolls"/>
    <property type="match status" value="2"/>
</dbReference>
<dbReference type="InterPro" id="IPR014710">
    <property type="entry name" value="RmlC-like_jellyroll"/>
</dbReference>
<dbReference type="CDD" id="cd02909">
    <property type="entry name" value="cupin_pirin_N"/>
    <property type="match status" value="1"/>
</dbReference>
<dbReference type="Pfam" id="PF02678">
    <property type="entry name" value="Pirin"/>
    <property type="match status" value="1"/>
</dbReference>
<dbReference type="InterPro" id="IPR003829">
    <property type="entry name" value="Pirin_N_dom"/>
</dbReference>
<organism evidence="5 6">
    <name type="scientific">Comamonas faecalis</name>
    <dbReference type="NCBI Taxonomy" id="1387849"/>
    <lineage>
        <taxon>Bacteria</taxon>
        <taxon>Pseudomonadati</taxon>
        <taxon>Pseudomonadota</taxon>
        <taxon>Betaproteobacteria</taxon>
        <taxon>Burkholderiales</taxon>
        <taxon>Comamonadaceae</taxon>
        <taxon>Comamonas</taxon>
    </lineage>
</organism>
<keyword evidence="6" id="KW-1185">Reference proteome</keyword>
<evidence type="ECO:0000259" key="4">
    <source>
        <dbReference type="Pfam" id="PF05726"/>
    </source>
</evidence>
<name>A0ABP7QJ71_9BURK</name>
<evidence type="ECO:0000256" key="1">
    <source>
        <dbReference type="ARBA" id="ARBA00008416"/>
    </source>
</evidence>
<evidence type="ECO:0000256" key="2">
    <source>
        <dbReference type="RuleBase" id="RU003457"/>
    </source>
</evidence>
<dbReference type="InterPro" id="IPR012093">
    <property type="entry name" value="Pirin"/>
</dbReference>
<evidence type="ECO:0000313" key="6">
    <source>
        <dbReference type="Proteomes" id="UP001501627"/>
    </source>
</evidence>
<dbReference type="PIRSF" id="PIRSF006232">
    <property type="entry name" value="Pirin"/>
    <property type="match status" value="1"/>
</dbReference>
<dbReference type="EMBL" id="BAABBP010000002">
    <property type="protein sequence ID" value="GAA3983467.1"/>
    <property type="molecule type" value="Genomic_DNA"/>
</dbReference>
<dbReference type="SUPFAM" id="SSF51182">
    <property type="entry name" value="RmlC-like cupins"/>
    <property type="match status" value="1"/>
</dbReference>
<dbReference type="InterPro" id="IPR053186">
    <property type="entry name" value="QDO-related"/>
</dbReference>
<gene>
    <name evidence="5" type="ORF">GCM10022279_03640</name>
</gene>
<dbReference type="InterPro" id="IPR008778">
    <property type="entry name" value="Pirin_C_dom"/>
</dbReference>
<comment type="similarity">
    <text evidence="1 2">Belongs to the pirin family.</text>
</comment>
<proteinExistence type="inferred from homology"/>
<accession>A0ABP7QJ71</accession>
<feature type="domain" description="Pirin C-terminal" evidence="4">
    <location>
        <begin position="184"/>
        <end position="284"/>
    </location>
</feature>
<dbReference type="RefSeq" id="WP_344867904.1">
    <property type="nucleotide sequence ID" value="NZ_BAABBP010000002.1"/>
</dbReference>
<comment type="caution">
    <text evidence="5">The sequence shown here is derived from an EMBL/GenBank/DDBJ whole genome shotgun (WGS) entry which is preliminary data.</text>
</comment>
<dbReference type="PANTHER" id="PTHR43594">
    <property type="entry name" value="QUERCETIN 2,3-DIOXYGENASE"/>
    <property type="match status" value="1"/>
</dbReference>
<dbReference type="Proteomes" id="UP001501627">
    <property type="component" value="Unassembled WGS sequence"/>
</dbReference>
<sequence length="296" mass="31821">MRKTIESLFTPPEPHWVGNGFPVRSLFNYAEHGARISPFLLLDHAGPTEFAPGNERRGVGAHPHRGFETVTIVYAGEVAHRDSCGAGGTIGPDEVQWMTAAGGLLHDEFHTEAFTRRGGPLEMVQLWVNLPARHKMDAPHYQALTRADIPEVALPGGAGVLRVIAGDYAGHAGAAQTYTPINLWDMRLRRGGKVDLTLPEGHTLMLLMRKGSVRVEGERAHAGQLLQLSRSGTGLALQALTDAELLLMGGEPIAEPVAGYGPFVMNTRAELTQAFEDFNAGKFGQMPASADAALAH</sequence>
<evidence type="ECO:0000259" key="3">
    <source>
        <dbReference type="Pfam" id="PF02678"/>
    </source>
</evidence>